<reference evidence="9 10" key="1">
    <citation type="submission" date="2019-04" db="EMBL/GenBank/DDBJ databases">
        <authorList>
            <consortium name="Wellcome Sanger Institute Data Sharing"/>
        </authorList>
    </citation>
    <scope>NUCLEOTIDE SEQUENCE [LARGE SCALE GENOMIC DNA]</scope>
</reference>
<dbReference type="PROSITE" id="PS51214">
    <property type="entry name" value="IBB"/>
    <property type="match status" value="1"/>
</dbReference>
<dbReference type="SUPFAM" id="SSF48371">
    <property type="entry name" value="ARM repeat"/>
    <property type="match status" value="1"/>
</dbReference>
<name>A0A8C9R6P2_SCLFO</name>
<dbReference type="Proteomes" id="UP000694397">
    <property type="component" value="Chromosome 8"/>
</dbReference>
<keyword evidence="3" id="KW-0677">Repeat</keyword>
<keyword evidence="2 5" id="KW-0813">Transport</keyword>
<evidence type="ECO:0000256" key="3">
    <source>
        <dbReference type="ARBA" id="ARBA00022737"/>
    </source>
</evidence>
<feature type="domain" description="IBB" evidence="8">
    <location>
        <begin position="1"/>
        <end position="57"/>
    </location>
</feature>
<dbReference type="GO" id="GO:0061608">
    <property type="term" value="F:nuclear import signal receptor activity"/>
    <property type="evidence" value="ECO:0007669"/>
    <property type="project" value="InterPro"/>
</dbReference>
<dbReference type="Pfam" id="PF00514">
    <property type="entry name" value="Arm"/>
    <property type="match status" value="6"/>
</dbReference>
<dbReference type="GO" id="GO:0005737">
    <property type="term" value="C:cytoplasm"/>
    <property type="evidence" value="ECO:0007669"/>
    <property type="project" value="InterPro"/>
</dbReference>
<gene>
    <name evidence="9" type="primary">KPNA2</name>
</gene>
<feature type="compositionally biased region" description="Basic and acidic residues" evidence="7">
    <location>
        <begin position="9"/>
        <end position="21"/>
    </location>
</feature>
<evidence type="ECO:0000256" key="7">
    <source>
        <dbReference type="SAM" id="MobiDB-lite"/>
    </source>
</evidence>
<dbReference type="GeneTree" id="ENSGT01050000244891"/>
<evidence type="ECO:0000256" key="2">
    <source>
        <dbReference type="ARBA" id="ARBA00022448"/>
    </source>
</evidence>
<dbReference type="Pfam" id="PF01749">
    <property type="entry name" value="IBB"/>
    <property type="match status" value="1"/>
</dbReference>
<evidence type="ECO:0000256" key="6">
    <source>
        <dbReference type="PROSITE-ProRule" id="PRU00259"/>
    </source>
</evidence>
<keyword evidence="10" id="KW-1185">Reference proteome</keyword>
<evidence type="ECO:0000256" key="1">
    <source>
        <dbReference type="ARBA" id="ARBA00010394"/>
    </source>
</evidence>
<dbReference type="OrthoDB" id="29145at2759"/>
<dbReference type="InterPro" id="IPR036975">
    <property type="entry name" value="Importin-a_IBB_sf"/>
</dbReference>
<dbReference type="InterPro" id="IPR011989">
    <property type="entry name" value="ARM-like"/>
</dbReference>
<feature type="region of interest" description="Disordered" evidence="7">
    <location>
        <begin position="1"/>
        <end position="21"/>
    </location>
</feature>
<proteinExistence type="inferred from homology"/>
<dbReference type="SMART" id="SM00185">
    <property type="entry name" value="ARM"/>
    <property type="match status" value="8"/>
</dbReference>
<dbReference type="Ensembl" id="ENSSFOT00015005839.2">
    <property type="protein sequence ID" value="ENSSFOP00015005744.1"/>
    <property type="gene ID" value="ENSSFOG00015003671.2"/>
</dbReference>
<evidence type="ECO:0000256" key="5">
    <source>
        <dbReference type="PIRNR" id="PIRNR005673"/>
    </source>
</evidence>
<organism evidence="9 10">
    <name type="scientific">Scleropages formosus</name>
    <name type="common">Asian bonytongue</name>
    <name type="synonym">Osteoglossum formosum</name>
    <dbReference type="NCBI Taxonomy" id="113540"/>
    <lineage>
        <taxon>Eukaryota</taxon>
        <taxon>Metazoa</taxon>
        <taxon>Chordata</taxon>
        <taxon>Craniata</taxon>
        <taxon>Vertebrata</taxon>
        <taxon>Euteleostomi</taxon>
        <taxon>Actinopterygii</taxon>
        <taxon>Neopterygii</taxon>
        <taxon>Teleostei</taxon>
        <taxon>Osteoglossocephala</taxon>
        <taxon>Osteoglossomorpha</taxon>
        <taxon>Osteoglossiformes</taxon>
        <taxon>Osteoglossidae</taxon>
        <taxon>Scleropages</taxon>
    </lineage>
</organism>
<protein>
    <recommendedName>
        <fullName evidence="5">Importin subunit alpha</fullName>
    </recommendedName>
</protein>
<evidence type="ECO:0000313" key="9">
    <source>
        <dbReference type="Ensembl" id="ENSSFOP00015005744.1"/>
    </source>
</evidence>
<dbReference type="InterPro" id="IPR002652">
    <property type="entry name" value="Importin-a_IBB"/>
</dbReference>
<dbReference type="InterPro" id="IPR000225">
    <property type="entry name" value="Armadillo"/>
</dbReference>
<dbReference type="AlphaFoldDB" id="A0A8C9R6P2"/>
<dbReference type="InterPro" id="IPR032413">
    <property type="entry name" value="Arm_3"/>
</dbReference>
<reference evidence="9" key="2">
    <citation type="submission" date="2025-08" db="UniProtKB">
        <authorList>
            <consortium name="Ensembl"/>
        </authorList>
    </citation>
    <scope>IDENTIFICATION</scope>
</reference>
<sequence>MSSGNEVAGRLHDFKDKGKDTAELRRKMTETNVQLHKAKKDEQFLKRRNVCGFPEETTSPTQDSSQNRKPTDYWTIDDLVEGVNSHSLGGQLRAAKAARKLLSRQKDPPIDEIISSRLISKLVDFLAVDTCPPIQFEAAWALTNIASGTMAQTRPVVDAGAVPGFVHLISSPHPHISEQAIWALGNIAGDSSFARDIVLQHNGVTPLLSLLAVPDLSVYRATYLRNITWTLSNLCRNKFPPVPLCIVQQMLPTLVRLMYHEDKAVLADICWAVSYLTDGPSDRIQAVLQIGLLSRLMQLLDANELSILTPALRTIGNIVSDSGESAQLVLDAGLLAHFPALLRHHKASIQKEATWTLSNIAAGKDKQIQEVINTGLVPLLVDILRQSDHRTQKEAVWTVNNYSTGGNVQQITYLVQNNVLEPMLDFLSSKDNEFLAITLEAFANLSAFCSKYHYGKLEECGGLAKLEALQSHDNEMVFMGALYMLENYFSGEVSRKCTLPFQVEN</sequence>
<keyword evidence="4 5" id="KW-0653">Protein transport</keyword>
<feature type="repeat" description="ARM" evidence="6">
    <location>
        <begin position="160"/>
        <end position="188"/>
    </location>
</feature>
<dbReference type="GO" id="GO:0005634">
    <property type="term" value="C:nucleus"/>
    <property type="evidence" value="ECO:0007669"/>
    <property type="project" value="UniProtKB-ARBA"/>
</dbReference>
<dbReference type="InterPro" id="IPR016024">
    <property type="entry name" value="ARM-type_fold"/>
</dbReference>
<reference evidence="9" key="3">
    <citation type="submission" date="2025-09" db="UniProtKB">
        <authorList>
            <consortium name="Ensembl"/>
        </authorList>
    </citation>
    <scope>IDENTIFICATION</scope>
</reference>
<evidence type="ECO:0000259" key="8">
    <source>
        <dbReference type="PROSITE" id="PS51214"/>
    </source>
</evidence>
<dbReference type="Pfam" id="PF16186">
    <property type="entry name" value="Arm_3"/>
    <property type="match status" value="1"/>
</dbReference>
<dbReference type="Gene3D" id="1.20.5.690">
    <property type="entry name" value="Importin-alpha, importin-beta-binding domain"/>
    <property type="match status" value="1"/>
</dbReference>
<evidence type="ECO:0000313" key="10">
    <source>
        <dbReference type="Proteomes" id="UP000694397"/>
    </source>
</evidence>
<feature type="repeat" description="ARM" evidence="6">
    <location>
        <begin position="291"/>
        <end position="333"/>
    </location>
</feature>
<accession>A0A8C9R6P2</accession>
<dbReference type="GO" id="GO:0006606">
    <property type="term" value="P:protein import into nucleus"/>
    <property type="evidence" value="ECO:0007669"/>
    <property type="project" value="InterPro"/>
</dbReference>
<evidence type="ECO:0000256" key="4">
    <source>
        <dbReference type="ARBA" id="ARBA00022927"/>
    </source>
</evidence>
<dbReference type="PROSITE" id="PS50176">
    <property type="entry name" value="ARM_REPEAT"/>
    <property type="match status" value="2"/>
</dbReference>
<dbReference type="Gene3D" id="1.25.10.10">
    <property type="entry name" value="Leucine-rich Repeat Variant"/>
    <property type="match status" value="1"/>
</dbReference>
<dbReference type="PIRSF" id="PIRSF005673">
    <property type="entry name" value="Importin_alpha"/>
    <property type="match status" value="1"/>
</dbReference>
<dbReference type="FunFam" id="1.25.10.10:FF:000009">
    <property type="entry name" value="Importin subunit alpha"/>
    <property type="match status" value="1"/>
</dbReference>
<dbReference type="PANTHER" id="PTHR23316">
    <property type="entry name" value="IMPORTIN ALPHA"/>
    <property type="match status" value="1"/>
</dbReference>
<comment type="similarity">
    <text evidence="1 5">Belongs to the importin alpha family.</text>
</comment>
<dbReference type="InterPro" id="IPR024931">
    <property type="entry name" value="Importin_alpha"/>
</dbReference>